<sequence>MTAGLDQSAIRRLNTSVALRALAVSAEPMTMTVLADQVGLSRRTIELILAALVEAGWVEELERVPVTGGAGRPPRRFRLRAKHALLAAVRVNTLEGAAVVSDVRGNILGRARRALREYHDPQSTLDDAADLVREALVDAGGTADRLRAGAIASGGAIDDDGVVRRLVFTEHWEGVDLPAELGRRIRIPWFADNDANLGALAEHWRGAASDHDDVVWAQLGSRAGLGILIRGSVHRGFEGAAGEIVEAASMLAGSLDDHPIAGLTSPVHEQRRFARARMDAARAEDLAALAEVDEFVEHIVSILTTLSWTIAPSLIVLSGGLEDAADVLLPRVRDRMRAARNPDIELRATSLGSDGPLIGALKFALDRMDTQLFGPVVHDA</sequence>
<feature type="domain" description="HTH iclR-type" evidence="2">
    <location>
        <begin position="19"/>
        <end position="60"/>
    </location>
</feature>
<dbReference type="PANTHER" id="PTHR18964:SF149">
    <property type="entry name" value="BIFUNCTIONAL UDP-N-ACETYLGLUCOSAMINE 2-EPIMERASE_N-ACETYLMANNOSAMINE KINASE"/>
    <property type="match status" value="1"/>
</dbReference>
<dbReference type="Proteomes" id="UP001165405">
    <property type="component" value="Unassembled WGS sequence"/>
</dbReference>
<dbReference type="SUPFAM" id="SSF53067">
    <property type="entry name" value="Actin-like ATPase domain"/>
    <property type="match status" value="1"/>
</dbReference>
<dbReference type="AlphaFoldDB" id="A0AA41QDZ4"/>
<dbReference type="SUPFAM" id="SSF46785">
    <property type="entry name" value="Winged helix' DNA-binding domain"/>
    <property type="match status" value="1"/>
</dbReference>
<dbReference type="InterPro" id="IPR005471">
    <property type="entry name" value="Tscrpt_reg_IclR_N"/>
</dbReference>
<dbReference type="Pfam" id="PF09339">
    <property type="entry name" value="HTH_IclR"/>
    <property type="match status" value="1"/>
</dbReference>
<dbReference type="InterPro" id="IPR043129">
    <property type="entry name" value="ATPase_NBD"/>
</dbReference>
<dbReference type="InterPro" id="IPR036390">
    <property type="entry name" value="WH_DNA-bd_sf"/>
</dbReference>
<dbReference type="EMBL" id="JAKGSG010000025">
    <property type="protein sequence ID" value="MCF4121040.1"/>
    <property type="molecule type" value="Genomic_DNA"/>
</dbReference>
<reference evidence="3" key="1">
    <citation type="submission" date="2022-01" db="EMBL/GenBank/DDBJ databases">
        <title>Antribacter sp. nov., isolated from Guizhou of China.</title>
        <authorList>
            <person name="Chengliang C."/>
            <person name="Ya Z."/>
        </authorList>
    </citation>
    <scope>NUCLEOTIDE SEQUENCE</scope>
    <source>
        <strain evidence="3">KLBMP 9083</strain>
    </source>
</reference>
<dbReference type="Gene3D" id="3.30.420.40">
    <property type="match status" value="3"/>
</dbReference>
<protein>
    <submittedName>
        <fullName evidence="3">ROK family protein</fullName>
    </submittedName>
</protein>
<gene>
    <name evidence="3" type="ORF">L1785_08600</name>
</gene>
<dbReference type="GO" id="GO:0003677">
    <property type="term" value="F:DNA binding"/>
    <property type="evidence" value="ECO:0007669"/>
    <property type="project" value="InterPro"/>
</dbReference>
<comment type="similarity">
    <text evidence="1">Belongs to the ROK (NagC/XylR) family.</text>
</comment>
<organism evidence="3 4">
    <name type="scientific">Antribacter soli</name>
    <dbReference type="NCBI Taxonomy" id="2910976"/>
    <lineage>
        <taxon>Bacteria</taxon>
        <taxon>Bacillati</taxon>
        <taxon>Actinomycetota</taxon>
        <taxon>Actinomycetes</taxon>
        <taxon>Micrococcales</taxon>
        <taxon>Promicromonosporaceae</taxon>
        <taxon>Antribacter</taxon>
    </lineage>
</organism>
<name>A0AA41QDZ4_9MICO</name>
<evidence type="ECO:0000313" key="4">
    <source>
        <dbReference type="Proteomes" id="UP001165405"/>
    </source>
</evidence>
<dbReference type="GO" id="GO:0006355">
    <property type="term" value="P:regulation of DNA-templated transcription"/>
    <property type="evidence" value="ECO:0007669"/>
    <property type="project" value="InterPro"/>
</dbReference>
<dbReference type="InterPro" id="IPR000600">
    <property type="entry name" value="ROK"/>
</dbReference>
<comment type="caution">
    <text evidence="3">The sequence shown here is derived from an EMBL/GenBank/DDBJ whole genome shotgun (WGS) entry which is preliminary data.</text>
</comment>
<dbReference type="InterPro" id="IPR036388">
    <property type="entry name" value="WH-like_DNA-bd_sf"/>
</dbReference>
<dbReference type="Gene3D" id="1.10.10.10">
    <property type="entry name" value="Winged helix-like DNA-binding domain superfamily/Winged helix DNA-binding domain"/>
    <property type="match status" value="1"/>
</dbReference>
<dbReference type="RefSeq" id="WP_236088800.1">
    <property type="nucleotide sequence ID" value="NZ_JAKGSG010000025.1"/>
</dbReference>
<accession>A0AA41QDZ4</accession>
<evidence type="ECO:0000256" key="1">
    <source>
        <dbReference type="ARBA" id="ARBA00006479"/>
    </source>
</evidence>
<proteinExistence type="inferred from homology"/>
<dbReference type="PANTHER" id="PTHR18964">
    <property type="entry name" value="ROK (REPRESSOR, ORF, KINASE) FAMILY"/>
    <property type="match status" value="1"/>
</dbReference>
<dbReference type="Pfam" id="PF00480">
    <property type="entry name" value="ROK"/>
    <property type="match status" value="2"/>
</dbReference>
<evidence type="ECO:0000259" key="2">
    <source>
        <dbReference type="Pfam" id="PF09339"/>
    </source>
</evidence>
<evidence type="ECO:0000313" key="3">
    <source>
        <dbReference type="EMBL" id="MCF4121040.1"/>
    </source>
</evidence>
<keyword evidence="4" id="KW-1185">Reference proteome</keyword>
<dbReference type="CDD" id="cd23763">
    <property type="entry name" value="ASKHA_ATPase_ROK"/>
    <property type="match status" value="1"/>
</dbReference>